<dbReference type="AlphaFoldDB" id="A0A6I6DHJ3"/>
<keyword evidence="4" id="KW-1185">Reference proteome</keyword>
<accession>A0A6I6DHJ3</accession>
<keyword evidence="1" id="KW-1133">Transmembrane helix</keyword>
<feature type="transmembrane region" description="Helical" evidence="1">
    <location>
        <begin position="322"/>
        <end position="342"/>
    </location>
</feature>
<dbReference type="OrthoDB" id="1645614at2"/>
<keyword evidence="1" id="KW-0472">Membrane</keyword>
<keyword evidence="1" id="KW-0812">Transmembrane</keyword>
<evidence type="ECO:0000259" key="2">
    <source>
        <dbReference type="Pfam" id="PF07670"/>
    </source>
</evidence>
<evidence type="ECO:0000313" key="4">
    <source>
        <dbReference type="Proteomes" id="UP000426444"/>
    </source>
</evidence>
<feature type="transmembrane region" description="Helical" evidence="1">
    <location>
        <begin position="77"/>
        <end position="101"/>
    </location>
</feature>
<dbReference type="EMBL" id="CP046457">
    <property type="protein sequence ID" value="QGT99079.1"/>
    <property type="molecule type" value="Genomic_DNA"/>
</dbReference>
<feature type="transmembrane region" description="Helical" evidence="1">
    <location>
        <begin position="362"/>
        <end position="386"/>
    </location>
</feature>
<proteinExistence type="predicted"/>
<dbReference type="NCBIfam" id="TIGR02871">
    <property type="entry name" value="spore_ylbJ"/>
    <property type="match status" value="1"/>
</dbReference>
<dbReference type="InterPro" id="IPR011642">
    <property type="entry name" value="Gate_dom"/>
</dbReference>
<feature type="transmembrane region" description="Helical" evidence="1">
    <location>
        <begin position="129"/>
        <end position="150"/>
    </location>
</feature>
<name>A0A6I6DHJ3_9FIRM</name>
<reference evidence="4" key="1">
    <citation type="journal article" date="2019" name="Microbiology">
        <title>Complete Genome Sequence of an Uncultured Bacterium of the Candidate Phylum Bipolaricaulota.</title>
        <authorList>
            <person name="Kadnikov V.V."/>
            <person name="Mardanov A.V."/>
            <person name="Beletsky A.V."/>
            <person name="Frank Y.A."/>
            <person name="Karnachuk O.V."/>
            <person name="Ravin N.V."/>
        </authorList>
    </citation>
    <scope>NUCLEOTIDE SEQUENCE [LARGE SCALE GENOMIC DNA]</scope>
</reference>
<feature type="transmembrane region" description="Helical" evidence="1">
    <location>
        <begin position="216"/>
        <end position="239"/>
    </location>
</feature>
<dbReference type="RefSeq" id="WP_156203009.1">
    <property type="nucleotide sequence ID" value="NZ_CP046457.1"/>
</dbReference>
<feature type="domain" description="Nucleoside transporter/FeoB GTPase Gate" evidence="2">
    <location>
        <begin position="41"/>
        <end position="142"/>
    </location>
</feature>
<dbReference type="InterPro" id="IPR014226">
    <property type="entry name" value="Spore_IM_YlbJ"/>
</dbReference>
<dbReference type="Pfam" id="PF07670">
    <property type="entry name" value="Gate"/>
    <property type="match status" value="1"/>
</dbReference>
<dbReference type="KEGG" id="salq:SYNTR_0486"/>
<organism evidence="3 4">
    <name type="scientific">Candidatus Syntrophocurvum alkaliphilum</name>
    <dbReference type="NCBI Taxonomy" id="2293317"/>
    <lineage>
        <taxon>Bacteria</taxon>
        <taxon>Bacillati</taxon>
        <taxon>Bacillota</taxon>
        <taxon>Clostridia</taxon>
        <taxon>Eubacteriales</taxon>
        <taxon>Syntrophomonadaceae</taxon>
        <taxon>Candidatus Syntrophocurvum</taxon>
    </lineage>
</organism>
<gene>
    <name evidence="3" type="ORF">SYNTR_0486</name>
</gene>
<protein>
    <submittedName>
        <fullName evidence="3">Sporulation integral membrane protein YlbJ</fullName>
    </submittedName>
</protein>
<dbReference type="Proteomes" id="UP000426444">
    <property type="component" value="Chromosome"/>
</dbReference>
<feature type="transmembrane region" description="Helical" evidence="1">
    <location>
        <begin position="7"/>
        <end position="25"/>
    </location>
</feature>
<feature type="transmembrane region" description="Helical" evidence="1">
    <location>
        <begin position="285"/>
        <end position="310"/>
    </location>
</feature>
<evidence type="ECO:0000256" key="1">
    <source>
        <dbReference type="SAM" id="Phobius"/>
    </source>
</evidence>
<evidence type="ECO:0000313" key="3">
    <source>
        <dbReference type="EMBL" id="QGT99079.1"/>
    </source>
</evidence>
<feature type="transmembrane region" description="Helical" evidence="1">
    <location>
        <begin position="37"/>
        <end position="57"/>
    </location>
</feature>
<sequence length="389" mass="43237">MAYYSKFFFVVITMIITVFMVINPQETVKAASNGFQIWYIIILPALFPFFIVAELLVSLRFVHFLGVILEPIMRPLFRLPGCSSLVVTMGFTSGFPVGALLTKKLYEEKMLTAEEAERLVSFTNNSSPLFILGAVSIGMFGISSVGYLLAASHYLSNIMVGIVWRFKAVKQQSLRSTSSKLLIQEALSTLSYADNKDTISIGKALSDAIKNSINNILAIAGFIVVFSVITRMLTVWGILDKLAIFITKLINVSYNVAYGICIGFFEITLGAKTVVSAPSDLLTQLIIVSIILAFSGLSIITQIMSILYGTPIRLSFYLTSRILQMFFSALITFVGYHMFFLTSHPVPTVTIPTYKILYGFDAWTFSIYCLVIGFTLILLLLFISLLKNR</sequence>